<dbReference type="InParanoid" id="A0A3N4LQJ1"/>
<protein>
    <recommendedName>
        <fullName evidence="4">Concanavalin A-like lectin/glucanase</fullName>
    </recommendedName>
</protein>
<dbReference type="EMBL" id="ML121539">
    <property type="protein sequence ID" value="RPB25110.1"/>
    <property type="molecule type" value="Genomic_DNA"/>
</dbReference>
<proteinExistence type="predicted"/>
<organism evidence="2 3">
    <name type="scientific">Terfezia boudieri ATCC MYA-4762</name>
    <dbReference type="NCBI Taxonomy" id="1051890"/>
    <lineage>
        <taxon>Eukaryota</taxon>
        <taxon>Fungi</taxon>
        <taxon>Dikarya</taxon>
        <taxon>Ascomycota</taxon>
        <taxon>Pezizomycotina</taxon>
        <taxon>Pezizomycetes</taxon>
        <taxon>Pezizales</taxon>
        <taxon>Pezizaceae</taxon>
        <taxon>Terfezia</taxon>
    </lineage>
</organism>
<keyword evidence="1" id="KW-0732">Signal</keyword>
<dbReference type="OrthoDB" id="5316204at2759"/>
<name>A0A3N4LQJ1_9PEZI</name>
<evidence type="ECO:0000313" key="3">
    <source>
        <dbReference type="Proteomes" id="UP000267821"/>
    </source>
</evidence>
<dbReference type="AlphaFoldDB" id="A0A3N4LQJ1"/>
<evidence type="ECO:0008006" key="4">
    <source>
        <dbReference type="Google" id="ProtNLM"/>
    </source>
</evidence>
<accession>A0A3N4LQJ1</accession>
<reference evidence="2 3" key="1">
    <citation type="journal article" date="2018" name="Nat. Ecol. Evol.">
        <title>Pezizomycetes genomes reveal the molecular basis of ectomycorrhizal truffle lifestyle.</title>
        <authorList>
            <person name="Murat C."/>
            <person name="Payen T."/>
            <person name="Noel B."/>
            <person name="Kuo A."/>
            <person name="Morin E."/>
            <person name="Chen J."/>
            <person name="Kohler A."/>
            <person name="Krizsan K."/>
            <person name="Balestrini R."/>
            <person name="Da Silva C."/>
            <person name="Montanini B."/>
            <person name="Hainaut M."/>
            <person name="Levati E."/>
            <person name="Barry K.W."/>
            <person name="Belfiori B."/>
            <person name="Cichocki N."/>
            <person name="Clum A."/>
            <person name="Dockter R.B."/>
            <person name="Fauchery L."/>
            <person name="Guy J."/>
            <person name="Iotti M."/>
            <person name="Le Tacon F."/>
            <person name="Lindquist E.A."/>
            <person name="Lipzen A."/>
            <person name="Malagnac F."/>
            <person name="Mello A."/>
            <person name="Molinier V."/>
            <person name="Miyauchi S."/>
            <person name="Poulain J."/>
            <person name="Riccioni C."/>
            <person name="Rubini A."/>
            <person name="Sitrit Y."/>
            <person name="Splivallo R."/>
            <person name="Traeger S."/>
            <person name="Wang M."/>
            <person name="Zifcakova L."/>
            <person name="Wipf D."/>
            <person name="Zambonelli A."/>
            <person name="Paolocci F."/>
            <person name="Nowrousian M."/>
            <person name="Ottonello S."/>
            <person name="Baldrian P."/>
            <person name="Spatafora J.W."/>
            <person name="Henrissat B."/>
            <person name="Nagy L.G."/>
            <person name="Aury J.M."/>
            <person name="Wincker P."/>
            <person name="Grigoriev I.V."/>
            <person name="Bonfante P."/>
            <person name="Martin F.M."/>
        </authorList>
    </citation>
    <scope>NUCLEOTIDE SEQUENCE [LARGE SCALE GENOMIC DNA]</scope>
    <source>
        <strain evidence="2 3">ATCC MYA-4762</strain>
    </source>
</reference>
<evidence type="ECO:0000313" key="2">
    <source>
        <dbReference type="EMBL" id="RPB25110.1"/>
    </source>
</evidence>
<feature type="chain" id="PRO_5017976308" description="Concanavalin A-like lectin/glucanase" evidence="1">
    <location>
        <begin position="23"/>
        <end position="242"/>
    </location>
</feature>
<dbReference type="Proteomes" id="UP000267821">
    <property type="component" value="Unassembled WGS sequence"/>
</dbReference>
<keyword evidence="3" id="KW-1185">Reference proteome</keyword>
<feature type="signal peptide" evidence="1">
    <location>
        <begin position="1"/>
        <end position="22"/>
    </location>
</feature>
<sequence length="242" mass="26922">MLSTILSFLVLLYLLGHGFVTAYPTAVENIHERQFPDIKRNLTFDDILIPNEKWCNSKKIPTPYHEYIFQSLATDHCPSIPATVYNTTQTARCREHADHQGPFWRAYSLPNVITAGGTLNISRAGPWREGGFGVLSLALGSEKDLGVSGQDPTGAIIRVYMDGKSRTGGNIASTEFDFPAPPSTWGNYGPWLVSTTAGFDIGLKEFHMRAEYRWTQHNGTQGVKPVSTLWVDHVQVRVAKLD</sequence>
<evidence type="ECO:0000256" key="1">
    <source>
        <dbReference type="SAM" id="SignalP"/>
    </source>
</evidence>
<gene>
    <name evidence="2" type="ORF">L211DRAFT_867542</name>
</gene>